<comment type="subcellular location">
    <subcellularLocation>
        <location evidence="11">Cell inner membrane</location>
        <topology evidence="11">Single-pass membrane protein</topology>
    </subcellularLocation>
</comment>
<dbReference type="GO" id="GO:0009252">
    <property type="term" value="P:peptidoglycan biosynthetic process"/>
    <property type="evidence" value="ECO:0007669"/>
    <property type="project" value="UniProtKB-UniRule"/>
</dbReference>
<dbReference type="HAMAP" id="MF_00766">
    <property type="entry name" value="PGT_MtgA"/>
    <property type="match status" value="1"/>
</dbReference>
<dbReference type="NCBIfam" id="TIGR02070">
    <property type="entry name" value="mono_pep_trsgly"/>
    <property type="match status" value="1"/>
</dbReference>
<dbReference type="GO" id="GO:0008360">
    <property type="term" value="P:regulation of cell shape"/>
    <property type="evidence" value="ECO:0007669"/>
    <property type="project" value="UniProtKB-KW"/>
</dbReference>
<sequence length="225" mass="24804">MRRLLRNIALALFIVLVAGPIVAVILFRFVPPPVTPLMVIRAVEGKGLDHRWRPIDEVAPALPRALIAAEDARFCEHHGFDFNALQKAYANNEAGKKIRGGSTISQQTAKNVFLWPGRSYVRKGLEAWFTVLIEIGWGKKRIMEVYLNSIEFGPGIYGAEAASRRYFGVGADKLTQAQASRLAAILPSPLKWRVIKPGKYVAKRTQKIGKASGAVRRDGLADCVG</sequence>
<dbReference type="InterPro" id="IPR011812">
    <property type="entry name" value="Pep_trsgly"/>
</dbReference>
<keyword evidence="8 11" id="KW-1133">Transmembrane helix</keyword>
<dbReference type="STRING" id="509190.Cseg_3830"/>
<reference evidence="14" key="1">
    <citation type="journal article" date="2011" name="J. Bacteriol.">
        <title>Genome sequences of eight morphologically diverse alphaproteobacteria.</title>
        <authorList>
            <consortium name="US DOE Joint Genome Institute"/>
            <person name="Brown P.J."/>
            <person name="Kysela D.T."/>
            <person name="Buechlein A."/>
            <person name="Hemmerich C."/>
            <person name="Brun Y.V."/>
        </authorList>
    </citation>
    <scope>NUCLEOTIDE SEQUENCE [LARGE SCALE GENOMIC DNA]</scope>
    <source>
        <strain evidence="14">ATCC 21756 / DSM 7131 / JCM 7823 / NBRC 15250 / LMG 17158 / TK0059</strain>
    </source>
</reference>
<dbReference type="PANTHER" id="PTHR30400:SF0">
    <property type="entry name" value="BIOSYNTHETIC PEPTIDOGLYCAN TRANSGLYCOSYLASE"/>
    <property type="match status" value="1"/>
</dbReference>
<evidence type="ECO:0000313" key="14">
    <source>
        <dbReference type="Proteomes" id="UP000002629"/>
    </source>
</evidence>
<keyword evidence="2 11" id="KW-0997">Cell inner membrane</keyword>
<evidence type="ECO:0000256" key="8">
    <source>
        <dbReference type="ARBA" id="ARBA00022989"/>
    </source>
</evidence>
<evidence type="ECO:0000256" key="9">
    <source>
        <dbReference type="ARBA" id="ARBA00023136"/>
    </source>
</evidence>
<dbReference type="PANTHER" id="PTHR30400">
    <property type="entry name" value="MONOFUNCTIONAL BIOSYNTHETIC PEPTIDOGLYCAN TRANSGLYCOSYLASE"/>
    <property type="match status" value="1"/>
</dbReference>
<name>D5VP27_CAUST</name>
<comment type="function">
    <text evidence="11">Peptidoglycan polymerase that catalyzes glycan chain elongation from lipid-linked precursors.</text>
</comment>
<dbReference type="GO" id="GO:0005886">
    <property type="term" value="C:plasma membrane"/>
    <property type="evidence" value="ECO:0007669"/>
    <property type="project" value="UniProtKB-SubCell"/>
</dbReference>
<keyword evidence="10 11" id="KW-0961">Cell wall biogenesis/degradation</keyword>
<dbReference type="EMBL" id="CP002008">
    <property type="protein sequence ID" value="ADG12250.1"/>
    <property type="molecule type" value="Genomic_DNA"/>
</dbReference>
<dbReference type="Pfam" id="PF00912">
    <property type="entry name" value="Transgly"/>
    <property type="match status" value="1"/>
</dbReference>
<dbReference type="CAZy" id="GT51">
    <property type="family name" value="Glycosyltransferase Family 51"/>
</dbReference>
<protein>
    <recommendedName>
        <fullName evidence="11">Biosynthetic peptidoglycan transglycosylase</fullName>
        <ecNumber evidence="11">2.4.99.28</ecNumber>
    </recommendedName>
    <alternativeName>
        <fullName evidence="11">Glycan polymerase</fullName>
    </alternativeName>
    <alternativeName>
        <fullName evidence="11">Peptidoglycan glycosyltransferase MtgA</fullName>
        <shortName evidence="11">PGT</shortName>
    </alternativeName>
</protein>
<comment type="catalytic activity">
    <reaction evidence="11">
        <text>[GlcNAc-(1-&gt;4)-Mur2Ac(oyl-L-Ala-gamma-D-Glu-L-Lys-D-Ala-D-Ala)](n)-di-trans,octa-cis-undecaprenyl diphosphate + beta-D-GlcNAc-(1-&gt;4)-Mur2Ac(oyl-L-Ala-gamma-D-Glu-L-Lys-D-Ala-D-Ala)-di-trans,octa-cis-undecaprenyl diphosphate = [GlcNAc-(1-&gt;4)-Mur2Ac(oyl-L-Ala-gamma-D-Glu-L-Lys-D-Ala-D-Ala)](n+1)-di-trans,octa-cis-undecaprenyl diphosphate + di-trans,octa-cis-undecaprenyl diphosphate + H(+)</text>
        <dbReference type="Rhea" id="RHEA:23708"/>
        <dbReference type="Rhea" id="RHEA-COMP:9602"/>
        <dbReference type="Rhea" id="RHEA-COMP:9603"/>
        <dbReference type="ChEBI" id="CHEBI:15378"/>
        <dbReference type="ChEBI" id="CHEBI:58405"/>
        <dbReference type="ChEBI" id="CHEBI:60033"/>
        <dbReference type="ChEBI" id="CHEBI:78435"/>
        <dbReference type="EC" id="2.4.99.28"/>
    </reaction>
</comment>
<evidence type="ECO:0000259" key="12">
    <source>
        <dbReference type="Pfam" id="PF00912"/>
    </source>
</evidence>
<accession>D5VP27</accession>
<evidence type="ECO:0000256" key="7">
    <source>
        <dbReference type="ARBA" id="ARBA00022984"/>
    </source>
</evidence>
<dbReference type="GO" id="GO:0071555">
    <property type="term" value="P:cell wall organization"/>
    <property type="evidence" value="ECO:0007669"/>
    <property type="project" value="UniProtKB-KW"/>
</dbReference>
<evidence type="ECO:0000256" key="3">
    <source>
        <dbReference type="ARBA" id="ARBA00022676"/>
    </source>
</evidence>
<dbReference type="Proteomes" id="UP000002629">
    <property type="component" value="Chromosome"/>
</dbReference>
<proteinExistence type="inferred from homology"/>
<evidence type="ECO:0000313" key="13">
    <source>
        <dbReference type="EMBL" id="ADG12250.1"/>
    </source>
</evidence>
<dbReference type="UniPathway" id="UPA00219"/>
<dbReference type="InterPro" id="IPR023346">
    <property type="entry name" value="Lysozyme-like_dom_sf"/>
</dbReference>
<dbReference type="KEGG" id="cse:Cseg_3830"/>
<keyword evidence="3 11" id="KW-0328">Glycosyltransferase</keyword>
<keyword evidence="4 11" id="KW-0808">Transferase</keyword>
<feature type="domain" description="Glycosyl transferase family 51" evidence="12">
    <location>
        <begin position="46"/>
        <end position="208"/>
    </location>
</feature>
<dbReference type="GO" id="GO:0016763">
    <property type="term" value="F:pentosyltransferase activity"/>
    <property type="evidence" value="ECO:0007669"/>
    <property type="project" value="InterPro"/>
</dbReference>
<dbReference type="InterPro" id="IPR001264">
    <property type="entry name" value="Glyco_trans_51"/>
</dbReference>
<evidence type="ECO:0000256" key="4">
    <source>
        <dbReference type="ARBA" id="ARBA00022679"/>
    </source>
</evidence>
<keyword evidence="1 11" id="KW-1003">Cell membrane</keyword>
<keyword evidence="7 11" id="KW-0573">Peptidoglycan synthesis</keyword>
<evidence type="ECO:0000256" key="6">
    <source>
        <dbReference type="ARBA" id="ARBA00022960"/>
    </source>
</evidence>
<keyword evidence="5 11" id="KW-0812">Transmembrane</keyword>
<dbReference type="Gene3D" id="1.10.3810.10">
    <property type="entry name" value="Biosynthetic peptidoglycan transglycosylase-like"/>
    <property type="match status" value="1"/>
</dbReference>
<dbReference type="eggNOG" id="COG0744">
    <property type="taxonomic scope" value="Bacteria"/>
</dbReference>
<organism evidence="13 14">
    <name type="scientific">Caulobacter segnis (strain ATCC 21756 / DSM 7131 / JCM 7823 / NBRC 15250 / LMG 17158 / TK0059)</name>
    <name type="common">Mycoplana segnis</name>
    <dbReference type="NCBI Taxonomy" id="509190"/>
    <lineage>
        <taxon>Bacteria</taxon>
        <taxon>Pseudomonadati</taxon>
        <taxon>Pseudomonadota</taxon>
        <taxon>Alphaproteobacteria</taxon>
        <taxon>Caulobacterales</taxon>
        <taxon>Caulobacteraceae</taxon>
        <taxon>Caulobacter</taxon>
    </lineage>
</organism>
<evidence type="ECO:0000256" key="5">
    <source>
        <dbReference type="ARBA" id="ARBA00022692"/>
    </source>
</evidence>
<dbReference type="SUPFAM" id="SSF53955">
    <property type="entry name" value="Lysozyme-like"/>
    <property type="match status" value="1"/>
</dbReference>
<comment type="similarity">
    <text evidence="11">Belongs to the glycosyltransferase 51 family.</text>
</comment>
<keyword evidence="6 11" id="KW-0133">Cell shape</keyword>
<dbReference type="GO" id="GO:0008955">
    <property type="term" value="F:peptidoglycan glycosyltransferase activity"/>
    <property type="evidence" value="ECO:0007669"/>
    <property type="project" value="UniProtKB-UniRule"/>
</dbReference>
<keyword evidence="9 11" id="KW-0472">Membrane</keyword>
<dbReference type="InterPro" id="IPR036950">
    <property type="entry name" value="PBP_transglycosylase"/>
</dbReference>
<dbReference type="EC" id="2.4.99.28" evidence="11"/>
<evidence type="ECO:0000256" key="10">
    <source>
        <dbReference type="ARBA" id="ARBA00023316"/>
    </source>
</evidence>
<dbReference type="GO" id="GO:0009274">
    <property type="term" value="C:peptidoglycan-based cell wall"/>
    <property type="evidence" value="ECO:0007669"/>
    <property type="project" value="InterPro"/>
</dbReference>
<dbReference type="HOGENOM" id="CLU_006354_1_1_5"/>
<comment type="pathway">
    <text evidence="11">Cell wall biogenesis; peptidoglycan biosynthesis.</text>
</comment>
<evidence type="ECO:0000256" key="11">
    <source>
        <dbReference type="HAMAP-Rule" id="MF_00766"/>
    </source>
</evidence>
<gene>
    <name evidence="11" type="primary">mtgA</name>
    <name evidence="13" type="ordered locus">Cseg_3830</name>
</gene>
<dbReference type="AlphaFoldDB" id="D5VP27"/>
<evidence type="ECO:0000256" key="1">
    <source>
        <dbReference type="ARBA" id="ARBA00022475"/>
    </source>
</evidence>
<evidence type="ECO:0000256" key="2">
    <source>
        <dbReference type="ARBA" id="ARBA00022519"/>
    </source>
</evidence>